<dbReference type="PANTHER" id="PTHR15751">
    <property type="entry name" value="TRAFFICKING KINESIN-BINDING PROTEIN"/>
    <property type="match status" value="1"/>
</dbReference>
<proteinExistence type="inferred from homology"/>
<keyword evidence="8" id="KW-1185">Reference proteome</keyword>
<accession>A0A8J1TRB1</accession>
<dbReference type="GO" id="GO:0031410">
    <property type="term" value="C:cytoplasmic vesicle"/>
    <property type="evidence" value="ECO:0007669"/>
    <property type="project" value="TreeGrafter"/>
</dbReference>
<feature type="coiled-coil region" evidence="5">
    <location>
        <begin position="168"/>
        <end position="223"/>
    </location>
</feature>
<dbReference type="InterPro" id="IPR051946">
    <property type="entry name" value="Intracell_Traff-Reg"/>
</dbReference>
<protein>
    <submittedName>
        <fullName evidence="7">Uncharacterized protein</fullName>
    </submittedName>
</protein>
<evidence type="ECO:0000256" key="4">
    <source>
        <dbReference type="ARBA" id="ARBA00023128"/>
    </source>
</evidence>
<feature type="non-terminal residue" evidence="7">
    <location>
        <position position="1003"/>
    </location>
</feature>
<feature type="region of interest" description="Disordered" evidence="6">
    <location>
        <begin position="34"/>
        <end position="58"/>
    </location>
</feature>
<dbReference type="Pfam" id="PF04849">
    <property type="entry name" value="HAP1_N"/>
    <property type="match status" value="1"/>
</dbReference>
<dbReference type="GO" id="GO:0048311">
    <property type="term" value="P:mitochondrion distribution"/>
    <property type="evidence" value="ECO:0007669"/>
    <property type="project" value="TreeGrafter"/>
</dbReference>
<evidence type="ECO:0000256" key="5">
    <source>
        <dbReference type="SAM" id="Coils"/>
    </source>
</evidence>
<feature type="region of interest" description="Disordered" evidence="6">
    <location>
        <begin position="581"/>
        <end position="609"/>
    </location>
</feature>
<feature type="compositionally biased region" description="Low complexity" evidence="6">
    <location>
        <begin position="589"/>
        <end position="609"/>
    </location>
</feature>
<evidence type="ECO:0000256" key="3">
    <source>
        <dbReference type="ARBA" id="ARBA00023054"/>
    </source>
</evidence>
<evidence type="ECO:0000256" key="1">
    <source>
        <dbReference type="ARBA" id="ARBA00004173"/>
    </source>
</evidence>
<keyword evidence="3 5" id="KW-0175">Coiled coil</keyword>
<dbReference type="PANTHER" id="PTHR15751:SF12">
    <property type="entry name" value="TRAFFICKING KINESIN-BINDING PROTEIN MILT"/>
    <property type="match status" value="1"/>
</dbReference>
<dbReference type="Pfam" id="PF12448">
    <property type="entry name" value="Milton"/>
    <property type="match status" value="1"/>
</dbReference>
<dbReference type="SMART" id="SM01424">
    <property type="entry name" value="HAP1_N"/>
    <property type="match status" value="1"/>
</dbReference>
<dbReference type="Proteomes" id="UP000749559">
    <property type="component" value="Unassembled WGS sequence"/>
</dbReference>
<feature type="region of interest" description="Disordered" evidence="6">
    <location>
        <begin position="890"/>
        <end position="983"/>
    </location>
</feature>
<dbReference type="InterPro" id="IPR022154">
    <property type="entry name" value="TRAK1/2_C"/>
</dbReference>
<evidence type="ECO:0000313" key="8">
    <source>
        <dbReference type="Proteomes" id="UP000749559"/>
    </source>
</evidence>
<gene>
    <name evidence="7" type="ORF">OFUS_LOCUS15031</name>
</gene>
<organism evidence="7 8">
    <name type="scientific">Owenia fusiformis</name>
    <name type="common">Polychaete worm</name>
    <dbReference type="NCBI Taxonomy" id="6347"/>
    <lineage>
        <taxon>Eukaryota</taxon>
        <taxon>Metazoa</taxon>
        <taxon>Spiralia</taxon>
        <taxon>Lophotrochozoa</taxon>
        <taxon>Annelida</taxon>
        <taxon>Polychaeta</taxon>
        <taxon>Sedentaria</taxon>
        <taxon>Canalipalpata</taxon>
        <taxon>Sabellida</taxon>
        <taxon>Oweniida</taxon>
        <taxon>Oweniidae</taxon>
        <taxon>Owenia</taxon>
    </lineage>
</organism>
<dbReference type="OrthoDB" id="10067624at2759"/>
<feature type="compositionally biased region" description="Pro residues" evidence="6">
    <location>
        <begin position="935"/>
        <end position="953"/>
    </location>
</feature>
<feature type="compositionally biased region" description="Low complexity" evidence="6">
    <location>
        <begin position="916"/>
        <end position="934"/>
    </location>
</feature>
<dbReference type="EMBL" id="CAIIXF020000007">
    <property type="protein sequence ID" value="CAH1789721.1"/>
    <property type="molecule type" value="Genomic_DNA"/>
</dbReference>
<evidence type="ECO:0000256" key="2">
    <source>
        <dbReference type="ARBA" id="ARBA00007007"/>
    </source>
</evidence>
<reference evidence="7" key="1">
    <citation type="submission" date="2022-03" db="EMBL/GenBank/DDBJ databases">
        <authorList>
            <person name="Martin C."/>
        </authorList>
    </citation>
    <scope>NUCLEOTIDE SEQUENCE</scope>
</reference>
<sequence length="1003" mass="109875">FISTTVAYVYNEKSREPDLPDIVVPEPALPVPASRGLWQPGSKLASADDGTIDEKDSDLNDDTIAAKHDGTVKSGTAEAGTLTDVCNSGDLPEVEIVSLVEEQIPKYKLRADTLTEFGGYNNEDWIQTPVLQQDIDLDLTHDQIDATLQYFILCADRMSQMTKAFHDIEAVTRLLEEKERDLELAARIGQNLLAENKSFTIKNEHLEEQIAIATDLVNQLKHEVCMKDDLLRIYTDDGDDSTRSSPSRERVPFGLGHVNFDHLHNKVKELEDENLTLRVESANLKTDCVDFEAQEKRLVNDVCKQLSEANEQVRELEIEMGQKTDVNIKQQEEITSLLGRIVDLEAKVKKVSVENGELHSHVQASQEAQKSLTNELADLKDKYNEALGLLVEANDELKTLRRKRQPHATRHHFSTFSPYIPADSLACELESEFKKDLEYPEGYSPNERKQHSWKVLETAKFAKKAVVRRATSSRGSLSTCSSLNSSLHLHGGHDTSNDSMSNRSSCYMSDGESLFSEGYHGDTDSLYGSSPSLGRPGVPGSKDLTEALTKLRLQSGGDTCSETDTCDTDTYVTDACETESNYSERLEGTDGTTTPTPCRTPESMMSTGSGLSGLSAGYAYKIPEKLQIVKPLEGSATLHQWQRLATPNLGGLLEERPGVQVKGERKIEFDEEMYALTDYEEDGGFDAFNECSGEACSLFDSLADVSRASDLLDLKYATPGKGFERASSTFTYTTSRVMHPTEYNPEAETNVTPSASACRPSTIPMVTHFQHDQKATATYSINKNLSQVLRERDTSTPDPEIKESPFLSPILSPSRFSSIVTETMYDSNERKVGVTVYTSPTTDTTATSSTVGAGILSFAGLSLPRPDISHFHIIDRIKENIGLSSIFASGDTRGAPKGSAISTLSTKPKFKPPPLTLSSSGSKMSSGFSLKMEPATPPPSPTTPSSPKTPPSTPTSSSPMPMYDTPNALMQIAGMQMPSRSPSNTILGAIAAINRSGLSQSRP</sequence>
<dbReference type="GO" id="GO:0017022">
    <property type="term" value="F:myosin binding"/>
    <property type="evidence" value="ECO:0007669"/>
    <property type="project" value="TreeGrafter"/>
</dbReference>
<comment type="subcellular location">
    <subcellularLocation>
        <location evidence="1">Mitochondrion</location>
    </subcellularLocation>
</comment>
<dbReference type="SMART" id="SM01423">
    <property type="entry name" value="Milton"/>
    <property type="match status" value="1"/>
</dbReference>
<keyword evidence="4" id="KW-0496">Mitochondrion</keyword>
<dbReference type="GO" id="GO:0006605">
    <property type="term" value="P:protein targeting"/>
    <property type="evidence" value="ECO:0007669"/>
    <property type="project" value="TreeGrafter"/>
</dbReference>
<evidence type="ECO:0000313" key="7">
    <source>
        <dbReference type="EMBL" id="CAH1789721.1"/>
    </source>
</evidence>
<evidence type="ECO:0000256" key="6">
    <source>
        <dbReference type="SAM" id="MobiDB-lite"/>
    </source>
</evidence>
<comment type="caution">
    <text evidence="7">The sequence shown here is derived from an EMBL/GenBank/DDBJ whole genome shotgun (WGS) entry which is preliminary data.</text>
</comment>
<dbReference type="GO" id="GO:0005739">
    <property type="term" value="C:mitochondrion"/>
    <property type="evidence" value="ECO:0007669"/>
    <property type="project" value="UniProtKB-SubCell"/>
</dbReference>
<dbReference type="GO" id="GO:0047496">
    <property type="term" value="P:vesicle transport along microtubule"/>
    <property type="evidence" value="ECO:0007669"/>
    <property type="project" value="TreeGrafter"/>
</dbReference>
<name>A0A8J1TRB1_OWEFU</name>
<dbReference type="AlphaFoldDB" id="A0A8J1TRB1"/>
<feature type="coiled-coil region" evidence="5">
    <location>
        <begin position="362"/>
        <end position="403"/>
    </location>
</feature>
<feature type="region of interest" description="Disordered" evidence="6">
    <location>
        <begin position="519"/>
        <end position="543"/>
    </location>
</feature>
<feature type="coiled-coil region" evidence="5">
    <location>
        <begin position="260"/>
        <end position="326"/>
    </location>
</feature>
<dbReference type="InterPro" id="IPR006933">
    <property type="entry name" value="HAP1_N"/>
</dbReference>
<comment type="similarity">
    <text evidence="2">Belongs to the milton family.</text>
</comment>